<evidence type="ECO:0000313" key="5">
    <source>
        <dbReference type="Proteomes" id="UP001327093"/>
    </source>
</evidence>
<dbReference type="Gene3D" id="2.120.10.30">
    <property type="entry name" value="TolB, C-terminal domain"/>
    <property type="match status" value="1"/>
</dbReference>
<feature type="signal peptide" evidence="2">
    <location>
        <begin position="1"/>
        <end position="35"/>
    </location>
</feature>
<feature type="domain" description="BPP" evidence="3">
    <location>
        <begin position="34"/>
        <end position="444"/>
    </location>
</feature>
<dbReference type="RefSeq" id="WP_324263982.1">
    <property type="nucleotide sequence ID" value="NZ_JAWLNX010000002.1"/>
</dbReference>
<evidence type="ECO:0000259" key="3">
    <source>
        <dbReference type="PROSITE" id="PS51662"/>
    </source>
</evidence>
<gene>
    <name evidence="4" type="ORF">R4I43_03225</name>
</gene>
<dbReference type="InterPro" id="IPR011042">
    <property type="entry name" value="6-blade_b-propeller_TolB-like"/>
</dbReference>
<protein>
    <submittedName>
        <fullName evidence="4">Phytase</fullName>
    </submittedName>
</protein>
<dbReference type="InterPro" id="IPR003431">
    <property type="entry name" value="B-propeller_Phytase"/>
</dbReference>
<keyword evidence="2" id="KW-0732">Signal</keyword>
<dbReference type="PROSITE" id="PS51662">
    <property type="entry name" value="BP_PHYTASE"/>
    <property type="match status" value="1"/>
</dbReference>
<name>A0ABU6A4S1_9PSEU</name>
<proteinExistence type="predicted"/>
<comment type="caution">
    <text evidence="4">The sequence shown here is derived from an EMBL/GenBank/DDBJ whole genome shotgun (WGS) entry which is preliminary data.</text>
</comment>
<sequence>MTPSHTPGLLLSAKLAPVAAGVLALVMTGLPSASADDEGGLGHVQASFETPSYFGDDADGNADADDPAIWRHPTAQADSIVVGTLKEGGLTVFDLHGRELQRIAAPAAPAPGTKPGRFINVDILQGVRIGNQVTDIAVTTDRGRDRLRIYSIDPRGARAGAQVLADITTEAAPLLFSGSEAEVDQQHTGYGMTLWADPAGGAPWVAVSRRSETTVGLFRLSTDSAGKITYDRVATSDLPSSFDVGGTQWSPCEEPDERPQVEGMVVDRATNVLYAGQEDVGIWRIPLQQTGFGDPELVERVREYGQPAEYDPATEECIATGPASPEAGQHISADVEGLTIAYDGSRRTLVASSQGDDTFARYAITSGTPRYEAAAAIVDSAAIDGVQESDGAAVVNEPFGPDFPNGLLVVQDGANTPETPGGDGEPRDDTNFKLLRWDRFADAGSSDG</sequence>
<accession>A0ABU6A4S1</accession>
<dbReference type="SUPFAM" id="SSF50956">
    <property type="entry name" value="Thermostable phytase (3-phytase)"/>
    <property type="match status" value="1"/>
</dbReference>
<reference evidence="4 5" key="1">
    <citation type="submission" date="2023-10" db="EMBL/GenBank/DDBJ databases">
        <title>Saccharopolyspora sp. nov., isolated from mangrove soil.</title>
        <authorList>
            <person name="Lu Y."/>
            <person name="Liu W."/>
        </authorList>
    </citation>
    <scope>NUCLEOTIDE SEQUENCE [LARGE SCALE GENOMIC DNA]</scope>
    <source>
        <strain evidence="4 5">S2-29</strain>
    </source>
</reference>
<evidence type="ECO:0000256" key="1">
    <source>
        <dbReference type="SAM" id="MobiDB-lite"/>
    </source>
</evidence>
<dbReference type="Pfam" id="PF02333">
    <property type="entry name" value="Phytase"/>
    <property type="match status" value="2"/>
</dbReference>
<feature type="compositionally biased region" description="Basic and acidic residues" evidence="1">
    <location>
        <begin position="424"/>
        <end position="434"/>
    </location>
</feature>
<evidence type="ECO:0000256" key="2">
    <source>
        <dbReference type="SAM" id="SignalP"/>
    </source>
</evidence>
<organism evidence="4 5">
    <name type="scientific">Saccharopolyspora mangrovi</name>
    <dbReference type="NCBI Taxonomy" id="3082379"/>
    <lineage>
        <taxon>Bacteria</taxon>
        <taxon>Bacillati</taxon>
        <taxon>Actinomycetota</taxon>
        <taxon>Actinomycetes</taxon>
        <taxon>Pseudonocardiales</taxon>
        <taxon>Pseudonocardiaceae</taxon>
        <taxon>Saccharopolyspora</taxon>
    </lineage>
</organism>
<dbReference type="EMBL" id="JAWLNX010000002">
    <property type="protein sequence ID" value="MEB3366405.1"/>
    <property type="molecule type" value="Genomic_DNA"/>
</dbReference>
<keyword evidence="5" id="KW-1185">Reference proteome</keyword>
<feature type="chain" id="PRO_5045844453" evidence="2">
    <location>
        <begin position="36"/>
        <end position="448"/>
    </location>
</feature>
<feature type="region of interest" description="Disordered" evidence="1">
    <location>
        <begin position="410"/>
        <end position="434"/>
    </location>
</feature>
<evidence type="ECO:0000313" key="4">
    <source>
        <dbReference type="EMBL" id="MEB3366405.1"/>
    </source>
</evidence>
<dbReference type="Proteomes" id="UP001327093">
    <property type="component" value="Unassembled WGS sequence"/>
</dbReference>